<evidence type="ECO:0000313" key="2">
    <source>
        <dbReference type="EMBL" id="ORY18547.1"/>
    </source>
</evidence>
<dbReference type="SUPFAM" id="SSF52047">
    <property type="entry name" value="RNI-like"/>
    <property type="match status" value="1"/>
</dbReference>
<dbReference type="Proteomes" id="UP000193144">
    <property type="component" value="Unassembled WGS sequence"/>
</dbReference>
<dbReference type="STRING" id="1231657.A0A1Y2A8B0"/>
<organism evidence="2 3">
    <name type="scientific">Clohesyomyces aquaticus</name>
    <dbReference type="NCBI Taxonomy" id="1231657"/>
    <lineage>
        <taxon>Eukaryota</taxon>
        <taxon>Fungi</taxon>
        <taxon>Dikarya</taxon>
        <taxon>Ascomycota</taxon>
        <taxon>Pezizomycotina</taxon>
        <taxon>Dothideomycetes</taxon>
        <taxon>Pleosporomycetidae</taxon>
        <taxon>Pleosporales</taxon>
        <taxon>Lindgomycetaceae</taxon>
        <taxon>Clohesyomyces</taxon>
    </lineage>
</organism>
<accession>A0A1Y2A8B0</accession>
<reference evidence="2 3" key="1">
    <citation type="submission" date="2016-07" db="EMBL/GenBank/DDBJ databases">
        <title>Pervasive Adenine N6-methylation of Active Genes in Fungi.</title>
        <authorList>
            <consortium name="DOE Joint Genome Institute"/>
            <person name="Mondo S.J."/>
            <person name="Dannebaum R.O."/>
            <person name="Kuo R.C."/>
            <person name="Labutti K."/>
            <person name="Haridas S."/>
            <person name="Kuo A."/>
            <person name="Salamov A."/>
            <person name="Ahrendt S.R."/>
            <person name="Lipzen A."/>
            <person name="Sullivan W."/>
            <person name="Andreopoulos W.B."/>
            <person name="Clum A."/>
            <person name="Lindquist E."/>
            <person name="Daum C."/>
            <person name="Ramamoorthy G.K."/>
            <person name="Gryganskyi A."/>
            <person name="Culley D."/>
            <person name="Magnuson J.K."/>
            <person name="James T.Y."/>
            <person name="O'Malley M.A."/>
            <person name="Stajich J.E."/>
            <person name="Spatafora J.W."/>
            <person name="Visel A."/>
            <person name="Grigoriev I.V."/>
        </authorList>
    </citation>
    <scope>NUCLEOTIDE SEQUENCE [LARGE SCALE GENOMIC DNA]</scope>
    <source>
        <strain evidence="2 3">CBS 115471</strain>
    </source>
</reference>
<comment type="caution">
    <text evidence="2">The sequence shown here is derived from an EMBL/GenBank/DDBJ whole genome shotgun (WGS) entry which is preliminary data.</text>
</comment>
<evidence type="ECO:0000256" key="1">
    <source>
        <dbReference type="SAM" id="MobiDB-lite"/>
    </source>
</evidence>
<evidence type="ECO:0000313" key="3">
    <source>
        <dbReference type="Proteomes" id="UP000193144"/>
    </source>
</evidence>
<dbReference type="EMBL" id="MCFA01000006">
    <property type="protein sequence ID" value="ORY18547.1"/>
    <property type="molecule type" value="Genomic_DNA"/>
</dbReference>
<feature type="region of interest" description="Disordered" evidence="1">
    <location>
        <begin position="412"/>
        <end position="439"/>
    </location>
</feature>
<proteinExistence type="predicted"/>
<protein>
    <submittedName>
        <fullName evidence="2">Uncharacterized protein</fullName>
    </submittedName>
</protein>
<sequence>MNDLPLELLSMIVHELWEDSPGPSDRGPRLTHPKTKSKDNLLINLRSVRLVCKSFRHAATHLFGETFFQVRWVSLSRKSLSDLTAISELPQYARYLHTVRVSTVNFDHQLHDQGETVPLLSKALANFQPTLRSILFSLKCSERYKECQDEAKTVTTVRNALLHSEIQPCRLRIYTNKPSVLTLPNARLQDAHLKNMSSLRCLKLDFLNESIVDSEIHQNLAHGTIARYIAGMPQLENVSIYFAKEIWYRTPLGQILGTGVIKNLKSLRICGFNCREKELIDFLHRHRSTLVSLEIADFKLRNGQWVNVFEAISDKSSVEKLVFRRLWDKHEVFSHSDDSFQGFIREEIDTVNWSRIATLREESDLGLEPVELGETGTFISFPEDLLYDEENIEDDDDVVNPIPYFAHELLHPGISGRPEEDIRSEDGTTGSTTTSGDFQ</sequence>
<name>A0A1Y2A8B0_9PLEO</name>
<dbReference type="OrthoDB" id="5422579at2759"/>
<gene>
    <name evidence="2" type="ORF">BCR34DRAFT_553810</name>
</gene>
<feature type="compositionally biased region" description="Low complexity" evidence="1">
    <location>
        <begin position="427"/>
        <end position="439"/>
    </location>
</feature>
<keyword evidence="3" id="KW-1185">Reference proteome</keyword>
<dbReference type="AlphaFoldDB" id="A0A1Y2A8B0"/>
<feature type="compositionally biased region" description="Basic and acidic residues" evidence="1">
    <location>
        <begin position="417"/>
        <end position="426"/>
    </location>
</feature>